<accession>A0ACC2ENP4</accession>
<sequence>MERGSPNSHSVEGDESSGSQYNQFGRGRTFESKSDQRAFFRKSPTSTLESSTIALLQQKLQQVEREKEMRLSKQRQSGRSPRTPDANWWAEKSHEDASSSHQVGSGYSYSYQDDEENESLKLSLALPSVDSYSRYRTDAAGYGRDDDDVDTSLHL</sequence>
<protein>
    <submittedName>
        <fullName evidence="1">Uncharacterized protein</fullName>
    </submittedName>
</protein>
<dbReference type="Proteomes" id="UP001162992">
    <property type="component" value="Chromosome 1"/>
</dbReference>
<proteinExistence type="predicted"/>
<comment type="caution">
    <text evidence="1">The sequence shown here is derived from an EMBL/GenBank/DDBJ whole genome shotgun (WGS) entry which is preliminary data.</text>
</comment>
<organism evidence="1 2">
    <name type="scientific">Diphasiastrum complanatum</name>
    <name type="common">Issler's clubmoss</name>
    <name type="synonym">Lycopodium complanatum</name>
    <dbReference type="NCBI Taxonomy" id="34168"/>
    <lineage>
        <taxon>Eukaryota</taxon>
        <taxon>Viridiplantae</taxon>
        <taxon>Streptophyta</taxon>
        <taxon>Embryophyta</taxon>
        <taxon>Tracheophyta</taxon>
        <taxon>Lycopodiopsida</taxon>
        <taxon>Lycopodiales</taxon>
        <taxon>Lycopodiaceae</taxon>
        <taxon>Lycopodioideae</taxon>
        <taxon>Diphasiastrum</taxon>
    </lineage>
</organism>
<gene>
    <name evidence="1" type="ORF">O6H91_01G017100</name>
</gene>
<keyword evidence="2" id="KW-1185">Reference proteome</keyword>
<reference evidence="2" key="1">
    <citation type="journal article" date="2024" name="Proc. Natl. Acad. Sci. U.S.A.">
        <title>Extraordinary preservation of gene collinearity over three hundred million years revealed in homosporous lycophytes.</title>
        <authorList>
            <person name="Li C."/>
            <person name="Wickell D."/>
            <person name="Kuo L.Y."/>
            <person name="Chen X."/>
            <person name="Nie B."/>
            <person name="Liao X."/>
            <person name="Peng D."/>
            <person name="Ji J."/>
            <person name="Jenkins J."/>
            <person name="Williams M."/>
            <person name="Shu S."/>
            <person name="Plott C."/>
            <person name="Barry K."/>
            <person name="Rajasekar S."/>
            <person name="Grimwood J."/>
            <person name="Han X."/>
            <person name="Sun S."/>
            <person name="Hou Z."/>
            <person name="He W."/>
            <person name="Dai G."/>
            <person name="Sun C."/>
            <person name="Schmutz J."/>
            <person name="Leebens-Mack J.H."/>
            <person name="Li F.W."/>
            <person name="Wang L."/>
        </authorList>
    </citation>
    <scope>NUCLEOTIDE SEQUENCE [LARGE SCALE GENOMIC DNA]</scope>
    <source>
        <strain evidence="2">cv. PW_Plant_1</strain>
    </source>
</reference>
<evidence type="ECO:0000313" key="1">
    <source>
        <dbReference type="EMBL" id="KAJ7568058.1"/>
    </source>
</evidence>
<dbReference type="EMBL" id="CM055092">
    <property type="protein sequence ID" value="KAJ7568058.1"/>
    <property type="molecule type" value="Genomic_DNA"/>
</dbReference>
<evidence type="ECO:0000313" key="2">
    <source>
        <dbReference type="Proteomes" id="UP001162992"/>
    </source>
</evidence>
<name>A0ACC2ENP4_DIPCM</name>